<dbReference type="SUPFAM" id="SSF53756">
    <property type="entry name" value="UDP-Glycosyltransferase/glycogen phosphorylase"/>
    <property type="match status" value="1"/>
</dbReference>
<dbReference type="InterPro" id="IPR028098">
    <property type="entry name" value="Glyco_trans_4-like_N"/>
</dbReference>
<dbReference type="Pfam" id="PF13439">
    <property type="entry name" value="Glyco_transf_4"/>
    <property type="match status" value="1"/>
</dbReference>
<dbReference type="Pfam" id="PF00534">
    <property type="entry name" value="Glycos_transf_1"/>
    <property type="match status" value="1"/>
</dbReference>
<feature type="domain" description="Glycosyltransferase subfamily 4-like N-terminal" evidence="2">
    <location>
        <begin position="18"/>
        <end position="160"/>
    </location>
</feature>
<sequence length="375" mass="42151">MKIVLIGNYPADRQQSMTRYAAFLRRELIRRGHSVQLLAPAVRLRSLLPQEHRLGKWLGYLDKYVLFRWGFARHIRDADLVHICDHSNSPYLAWVNDKPKVITAHDAFGIRSALGHYPQNPTGASGRKLQQWILNSFSHADHILYVSEKTREDFTQVLSVTAASDVALHSLNWSYGPATAEQVEGTLSPLGLTAGKYLLHVGANQWYKNRLGVLEAYSHVKSQERFRDLKLVMAGKPLTGEMRLWVEQHSLQDVIELLDVSNEQLQALYSGATALLFPSLQEGFGWPLLEAQACGCPVITSDRAPMTEIAGKGAVYFDPEQPAMAVSALDQVVARRRDLIAAGTENLQRFTVEEMISRYEAAYRSVLERTGSKPR</sequence>
<evidence type="ECO:0000259" key="1">
    <source>
        <dbReference type="Pfam" id="PF00534"/>
    </source>
</evidence>
<evidence type="ECO:0000313" key="3">
    <source>
        <dbReference type="EMBL" id="HGY95434.1"/>
    </source>
</evidence>
<dbReference type="EMBL" id="DTKL01000075">
    <property type="protein sequence ID" value="HGY95434.1"/>
    <property type="molecule type" value="Genomic_DNA"/>
</dbReference>
<gene>
    <name evidence="3" type="ORF">ENW50_12235</name>
</gene>
<accession>A0A7V4XUK2</accession>
<feature type="domain" description="Glycosyl transferase family 1" evidence="1">
    <location>
        <begin position="196"/>
        <end position="335"/>
    </location>
</feature>
<dbReference type="GO" id="GO:0016757">
    <property type="term" value="F:glycosyltransferase activity"/>
    <property type="evidence" value="ECO:0007669"/>
    <property type="project" value="InterPro"/>
</dbReference>
<protein>
    <submittedName>
        <fullName evidence="3">Glycosyltransferase family 1 protein</fullName>
    </submittedName>
</protein>
<organism evidence="3">
    <name type="scientific">Acidobacterium capsulatum</name>
    <dbReference type="NCBI Taxonomy" id="33075"/>
    <lineage>
        <taxon>Bacteria</taxon>
        <taxon>Pseudomonadati</taxon>
        <taxon>Acidobacteriota</taxon>
        <taxon>Terriglobia</taxon>
        <taxon>Terriglobales</taxon>
        <taxon>Acidobacteriaceae</taxon>
        <taxon>Acidobacterium</taxon>
    </lineage>
</organism>
<reference evidence="3" key="1">
    <citation type="journal article" date="2020" name="mSystems">
        <title>Genome- and Community-Level Interaction Insights into Carbon Utilization and Element Cycling Functions of Hydrothermarchaeota in Hydrothermal Sediment.</title>
        <authorList>
            <person name="Zhou Z."/>
            <person name="Liu Y."/>
            <person name="Xu W."/>
            <person name="Pan J."/>
            <person name="Luo Z.H."/>
            <person name="Li M."/>
        </authorList>
    </citation>
    <scope>NUCLEOTIDE SEQUENCE [LARGE SCALE GENOMIC DNA]</scope>
    <source>
        <strain evidence="3">SpSt-855</strain>
    </source>
</reference>
<evidence type="ECO:0000259" key="2">
    <source>
        <dbReference type="Pfam" id="PF13439"/>
    </source>
</evidence>
<dbReference type="InterPro" id="IPR001296">
    <property type="entry name" value="Glyco_trans_1"/>
</dbReference>
<dbReference type="CDD" id="cd03809">
    <property type="entry name" value="GT4_MtfB-like"/>
    <property type="match status" value="1"/>
</dbReference>
<proteinExistence type="predicted"/>
<name>A0A7V4XUK2_9BACT</name>
<comment type="caution">
    <text evidence="3">The sequence shown here is derived from an EMBL/GenBank/DDBJ whole genome shotgun (WGS) entry which is preliminary data.</text>
</comment>
<keyword evidence="3" id="KW-0808">Transferase</keyword>
<dbReference type="AlphaFoldDB" id="A0A7V4XUK2"/>
<dbReference type="PANTHER" id="PTHR46401:SF8">
    <property type="entry name" value="BLL6006 PROTEIN"/>
    <property type="match status" value="1"/>
</dbReference>
<dbReference type="Gene3D" id="3.40.50.2000">
    <property type="entry name" value="Glycogen Phosphorylase B"/>
    <property type="match status" value="2"/>
</dbReference>
<dbReference type="PANTHER" id="PTHR46401">
    <property type="entry name" value="GLYCOSYLTRANSFERASE WBBK-RELATED"/>
    <property type="match status" value="1"/>
</dbReference>